<sequence length="342" mass="39466">MYKQNIVSHVFSSSYGIASTAIAGFGGLFADAIAGKDGFIATLIISLTILAYGFYKEMKIAKLYKNEIIPIPVVISVDDNTPLDILFKELVASIARYDKQYEALDQKLWSYFGIAKERLLFKYDGDMYNHDRLVSFLQIIRHELNNVQQLLENQVQFHILFLRRPAIAMAVGSMFRTDGIVVYQNSDHDHKLNRVAKIDSRKYKEHLETLQHFKLSKELNNLQSKELLLVIQISSHKVNIKHKALRGFSNVIQMHSLYNGTLPPDDASYQKDFWVENAQEIYNIVNEYKNSFESITILHSMPEAIGIILGMSLENYWDINILQYDAGDYKSVVRLNKIKYYF</sequence>
<feature type="transmembrane region" description="Helical" evidence="1">
    <location>
        <begin position="12"/>
        <end position="33"/>
    </location>
</feature>
<gene>
    <name evidence="2" type="ORF">MNB_SM-6-1462</name>
</gene>
<reference evidence="2" key="1">
    <citation type="submission" date="2016-10" db="EMBL/GenBank/DDBJ databases">
        <authorList>
            <person name="de Groot N.N."/>
        </authorList>
    </citation>
    <scope>NUCLEOTIDE SEQUENCE</scope>
</reference>
<dbReference type="AlphaFoldDB" id="A0A1W1CN88"/>
<organism evidence="2">
    <name type="scientific">hydrothermal vent metagenome</name>
    <dbReference type="NCBI Taxonomy" id="652676"/>
    <lineage>
        <taxon>unclassified sequences</taxon>
        <taxon>metagenomes</taxon>
        <taxon>ecological metagenomes</taxon>
    </lineage>
</organism>
<accession>A0A1W1CN88</accession>
<keyword evidence="1" id="KW-0472">Membrane</keyword>
<proteinExistence type="predicted"/>
<feature type="transmembrane region" description="Helical" evidence="1">
    <location>
        <begin position="39"/>
        <end position="55"/>
    </location>
</feature>
<name>A0A1W1CN88_9ZZZZ</name>
<evidence type="ECO:0000256" key="1">
    <source>
        <dbReference type="SAM" id="Phobius"/>
    </source>
</evidence>
<keyword evidence="1" id="KW-1133">Transmembrane helix</keyword>
<keyword evidence="1" id="KW-0812">Transmembrane</keyword>
<evidence type="ECO:0008006" key="3">
    <source>
        <dbReference type="Google" id="ProtNLM"/>
    </source>
</evidence>
<protein>
    <recommendedName>
        <fullName evidence="3">SMODS-associated and fused to various effectors domain-containing protein</fullName>
    </recommendedName>
</protein>
<evidence type="ECO:0000313" key="2">
    <source>
        <dbReference type="EMBL" id="SFV67239.1"/>
    </source>
</evidence>
<dbReference type="EMBL" id="FPHK01000104">
    <property type="protein sequence ID" value="SFV67239.1"/>
    <property type="molecule type" value="Genomic_DNA"/>
</dbReference>